<sequence>MEKLSENLYCIEDTCSVYAVTTTSGTILIDCGTNISPEYLKKKGFPAAKNILLTHFHRDQCAASANFPDAEISIPFVERRFFEEPDLQRAAYDIWDNYESFYQCSGSLQDLHATYAKDYHTLNYLDLHIEVLPLPGHTFGSVGYLFSIDGYRVLACGDLLSTSSKIQDYFWVQWRYMDFQGHAHLMESIKMVEDLDVDLILPGHGRPFSSGEMKGLLRSHLEEIYELFYGKPYSYFQPKFRLVTPHCIEVENSSAKTYIIKDDAGNAIFIDSGYVSNFPIAGSPHRYIDNLTAYLEPNLGITNVEWFFPSHYHDDHLAGLPALRNRYNTQVISSPELRDILEHPECFDMPCQLPEGIPVTRTITRSENFTWRGIDFRIEQFPGQTLYHHLISFSVDDVRFLSIGDNLSGLCFAEKRDWIHSFIPKNRTPVSSYRDMVQQIKERKPDFLLTGHGGAIECDGDQVAHWDKWMNRWTELFTEIIDRPHPNLGMDPRFIEFYPYKLRIEPGQKVLFQLRLLNHEDRNVTSRIKFRSVDGVILNPTTAEVDILAGEQVSQPVEAVFPKVFHTHSLPILADVNWNGHHLGEVAEAVAYW</sequence>
<dbReference type="AlphaFoldDB" id="A0A2Z4AEG0"/>
<dbReference type="SMART" id="SM00849">
    <property type="entry name" value="Lactamase_B"/>
    <property type="match status" value="2"/>
</dbReference>
<dbReference type="EMBL" id="CP029803">
    <property type="protein sequence ID" value="AWT60541.1"/>
    <property type="molecule type" value="Genomic_DNA"/>
</dbReference>
<dbReference type="EC" id="3.1.2.6" evidence="2"/>
<feature type="domain" description="Metallo-beta-lactamase" evidence="1">
    <location>
        <begin position="254"/>
        <end position="452"/>
    </location>
</feature>
<gene>
    <name evidence="2" type="primary">gloB_2</name>
    <name evidence="2" type="ORF">DF168_01755</name>
</gene>
<name>A0A2Z4AEG0_9BACT</name>
<dbReference type="PANTHER" id="PTHR42951">
    <property type="entry name" value="METALLO-BETA-LACTAMASE DOMAIN-CONTAINING"/>
    <property type="match status" value="1"/>
</dbReference>
<evidence type="ECO:0000313" key="2">
    <source>
        <dbReference type="EMBL" id="AWT60541.1"/>
    </source>
</evidence>
<dbReference type="SUPFAM" id="SSF56281">
    <property type="entry name" value="Metallo-hydrolase/oxidoreductase"/>
    <property type="match status" value="2"/>
</dbReference>
<dbReference type="Gene3D" id="3.60.15.10">
    <property type="entry name" value="Ribonuclease Z/Hydroxyacylglutathione hydrolase-like"/>
    <property type="match status" value="2"/>
</dbReference>
<dbReference type="Pfam" id="PF00753">
    <property type="entry name" value="Lactamase_B"/>
    <property type="match status" value="2"/>
</dbReference>
<evidence type="ECO:0000259" key="1">
    <source>
        <dbReference type="SMART" id="SM00849"/>
    </source>
</evidence>
<evidence type="ECO:0000313" key="3">
    <source>
        <dbReference type="Proteomes" id="UP000247465"/>
    </source>
</evidence>
<keyword evidence="2" id="KW-0378">Hydrolase</keyword>
<accession>A0A2Z4AEG0</accession>
<dbReference type="GO" id="GO:0004416">
    <property type="term" value="F:hydroxyacylglutathione hydrolase activity"/>
    <property type="evidence" value="ECO:0007669"/>
    <property type="project" value="UniProtKB-EC"/>
</dbReference>
<reference evidence="2 3" key="1">
    <citation type="submission" date="2018-06" db="EMBL/GenBank/DDBJ databases">
        <title>Draft Genome Sequence of a Novel Marine Bacterium Related to the Verrucomicrobia.</title>
        <authorList>
            <person name="Vosseberg J."/>
            <person name="Martijn J."/>
            <person name="Ettema T.J.G."/>
        </authorList>
    </citation>
    <scope>NUCLEOTIDE SEQUENCE [LARGE SCALE GENOMIC DNA]</scope>
    <source>
        <strain evidence="2">TARA_B100001123</strain>
    </source>
</reference>
<dbReference type="InterPro" id="IPR036866">
    <property type="entry name" value="RibonucZ/Hydroxyglut_hydro"/>
</dbReference>
<organism evidence="2 3">
    <name type="scientific">Candidatus Moanibacter tarae</name>
    <dbReference type="NCBI Taxonomy" id="2200854"/>
    <lineage>
        <taxon>Bacteria</taxon>
        <taxon>Pseudomonadati</taxon>
        <taxon>Verrucomicrobiota</taxon>
        <taxon>Opitutia</taxon>
        <taxon>Puniceicoccales</taxon>
        <taxon>Puniceicoccales incertae sedis</taxon>
        <taxon>Candidatus Moanibacter</taxon>
    </lineage>
</organism>
<protein>
    <submittedName>
        <fullName evidence="2">Hydroxyacylglutathione hydrolase</fullName>
        <ecNumber evidence="2">3.1.2.6</ecNumber>
    </submittedName>
</protein>
<feature type="domain" description="Metallo-beta-lactamase" evidence="1">
    <location>
        <begin position="14"/>
        <end position="204"/>
    </location>
</feature>
<dbReference type="InterPro" id="IPR050855">
    <property type="entry name" value="NDM-1-like"/>
</dbReference>
<dbReference type="PANTHER" id="PTHR42951:SF17">
    <property type="entry name" value="METALLO-BETA-LACTAMASE DOMAIN-CONTAINING PROTEIN"/>
    <property type="match status" value="1"/>
</dbReference>
<dbReference type="CDD" id="cd06262">
    <property type="entry name" value="metallo-hydrolase-like_MBL-fold"/>
    <property type="match status" value="1"/>
</dbReference>
<dbReference type="InterPro" id="IPR001279">
    <property type="entry name" value="Metallo-B-lactamas"/>
</dbReference>
<dbReference type="KEGG" id="mtar:DF168_01755"/>
<dbReference type="Proteomes" id="UP000247465">
    <property type="component" value="Chromosome"/>
</dbReference>
<proteinExistence type="predicted"/>